<keyword evidence="2" id="KW-1185">Reference proteome</keyword>
<reference evidence="2" key="1">
    <citation type="journal article" date="2024" name="IScience">
        <title>Strigolactones Initiate the Formation of Haustorium-like Structures in Castilleja.</title>
        <authorList>
            <person name="Buerger M."/>
            <person name="Peterson D."/>
            <person name="Chory J."/>
        </authorList>
    </citation>
    <scope>NUCLEOTIDE SEQUENCE [LARGE SCALE GENOMIC DNA]</scope>
</reference>
<gene>
    <name evidence="1" type="ORF">CASFOL_030984</name>
</gene>
<accession>A0ABD3C6U9</accession>
<protein>
    <submittedName>
        <fullName evidence="1">Uncharacterized protein</fullName>
    </submittedName>
</protein>
<dbReference type="Proteomes" id="UP001632038">
    <property type="component" value="Unassembled WGS sequence"/>
</dbReference>
<evidence type="ECO:0000313" key="1">
    <source>
        <dbReference type="EMBL" id="KAL3625530.1"/>
    </source>
</evidence>
<sequence>MDDDAAGVCVQLSGQINDIGRIYFALHSELHQLGIGCGGHTSC</sequence>
<evidence type="ECO:0000313" key="2">
    <source>
        <dbReference type="Proteomes" id="UP001632038"/>
    </source>
</evidence>
<dbReference type="EMBL" id="JAVIJP010000052">
    <property type="protein sequence ID" value="KAL3625530.1"/>
    <property type="molecule type" value="Genomic_DNA"/>
</dbReference>
<dbReference type="AlphaFoldDB" id="A0ABD3C6U9"/>
<comment type="caution">
    <text evidence="1">The sequence shown here is derived from an EMBL/GenBank/DDBJ whole genome shotgun (WGS) entry which is preliminary data.</text>
</comment>
<name>A0ABD3C6U9_9LAMI</name>
<organism evidence="1 2">
    <name type="scientific">Castilleja foliolosa</name>
    <dbReference type="NCBI Taxonomy" id="1961234"/>
    <lineage>
        <taxon>Eukaryota</taxon>
        <taxon>Viridiplantae</taxon>
        <taxon>Streptophyta</taxon>
        <taxon>Embryophyta</taxon>
        <taxon>Tracheophyta</taxon>
        <taxon>Spermatophyta</taxon>
        <taxon>Magnoliopsida</taxon>
        <taxon>eudicotyledons</taxon>
        <taxon>Gunneridae</taxon>
        <taxon>Pentapetalae</taxon>
        <taxon>asterids</taxon>
        <taxon>lamiids</taxon>
        <taxon>Lamiales</taxon>
        <taxon>Orobanchaceae</taxon>
        <taxon>Pedicularideae</taxon>
        <taxon>Castillejinae</taxon>
        <taxon>Castilleja</taxon>
    </lineage>
</organism>
<proteinExistence type="predicted"/>